<dbReference type="GO" id="GO:0005351">
    <property type="term" value="F:carbohydrate:proton symporter activity"/>
    <property type="evidence" value="ECO:0007669"/>
    <property type="project" value="TreeGrafter"/>
</dbReference>
<dbReference type="InterPro" id="IPR005829">
    <property type="entry name" value="Sugar_transporter_CS"/>
</dbReference>
<feature type="transmembrane region" description="Helical" evidence="6">
    <location>
        <begin position="384"/>
        <end position="406"/>
    </location>
</feature>
<feature type="domain" description="Major facilitator superfamily (MFS) profile" evidence="7">
    <location>
        <begin position="45"/>
        <end position="475"/>
    </location>
</feature>
<evidence type="ECO:0000313" key="9">
    <source>
        <dbReference type="Proteomes" id="UP000799537"/>
    </source>
</evidence>
<keyword evidence="5 6" id="KW-0472">Membrane</keyword>
<dbReference type="InterPro" id="IPR005828">
    <property type="entry name" value="MFS_sugar_transport-like"/>
</dbReference>
<feature type="transmembrane region" description="Helical" evidence="6">
    <location>
        <begin position="418"/>
        <end position="440"/>
    </location>
</feature>
<evidence type="ECO:0000256" key="1">
    <source>
        <dbReference type="ARBA" id="ARBA00004141"/>
    </source>
</evidence>
<feature type="transmembrane region" description="Helical" evidence="6">
    <location>
        <begin position="41"/>
        <end position="58"/>
    </location>
</feature>
<dbReference type="PROSITE" id="PS50850">
    <property type="entry name" value="MFS"/>
    <property type="match status" value="1"/>
</dbReference>
<dbReference type="GO" id="GO:0016020">
    <property type="term" value="C:membrane"/>
    <property type="evidence" value="ECO:0007669"/>
    <property type="project" value="UniProtKB-SubCell"/>
</dbReference>
<dbReference type="PROSITE" id="PS00216">
    <property type="entry name" value="SUGAR_TRANSPORT_1"/>
    <property type="match status" value="1"/>
</dbReference>
<feature type="transmembrane region" description="Helical" evidence="6">
    <location>
        <begin position="452"/>
        <end position="470"/>
    </location>
</feature>
<dbReference type="AlphaFoldDB" id="A0A6A6D428"/>
<evidence type="ECO:0000259" key="7">
    <source>
        <dbReference type="PROSITE" id="PS50850"/>
    </source>
</evidence>
<accession>A0A6A6D428</accession>
<feature type="transmembrane region" description="Helical" evidence="6">
    <location>
        <begin position="182"/>
        <end position="202"/>
    </location>
</feature>
<dbReference type="InterPro" id="IPR050360">
    <property type="entry name" value="MFS_Sugar_Transporters"/>
</dbReference>
<name>A0A6A6D428_ZASCE</name>
<proteinExistence type="inferred from homology"/>
<evidence type="ECO:0000256" key="4">
    <source>
        <dbReference type="ARBA" id="ARBA00022989"/>
    </source>
</evidence>
<dbReference type="EMBL" id="ML993579">
    <property type="protein sequence ID" value="KAF2173883.1"/>
    <property type="molecule type" value="Genomic_DNA"/>
</dbReference>
<dbReference type="FunFam" id="1.20.1250.20:FF:000078">
    <property type="entry name" value="MFS maltose transporter, putative"/>
    <property type="match status" value="1"/>
</dbReference>
<sequence length="516" mass="56959">MSIEEKNPEILHKEHHQDLAAIANQEEHETSKWQAIKKQPWAFIWCLYAVWTVLLVSFENQASGSILSIPEFRKDFGNFYDGNYVLDSKWQSAFNGATVASQVIGALFGGQVADWIGRRNAIIGALVVSFGAVTMEFVATTNELFFGGKFLNGFAVGTIQACAGTYIGEIVPLALRGLMTCAIALAYTVGPFTVALIINSTGSYTNRWAYRAIFCSQYGFAAVAAMFIYKGREEKALRSLQRLGYRSASGDDVKALAHISFTLEEVRQETEGVTYLECFRKSNLRRTIVSFAPLLIQQFTGINFAASYSTYYAQVAGYSTSMSFKLQIIQQVLSMFGNVISWYLVDKLGRRSLTLYGTIGLTLVLWIMGGLAVGGTTAQLKGRIAMILVYCWGYNVSIGATAYTCLTETAAARLRVKTIAIGLAVSNSFSLMWAFVLPYMFNPGEADMGGTVGFVFGGLCVPCIAFLFFFQPETANRSYEELDEMFRKRVPARQFGSYVTDVQTQSQQVAVAIEKS</sequence>
<dbReference type="RefSeq" id="XP_033674772.1">
    <property type="nucleotide sequence ID" value="XM_033815023.1"/>
</dbReference>
<dbReference type="PANTHER" id="PTHR48022:SF22">
    <property type="entry name" value="MAJOR FACILITATOR SUPERFAMILY (MFS) PROFILE DOMAIN-CONTAINING PROTEIN"/>
    <property type="match status" value="1"/>
</dbReference>
<dbReference type="Gene3D" id="1.20.1250.20">
    <property type="entry name" value="MFS general substrate transporter like domains"/>
    <property type="match status" value="1"/>
</dbReference>
<dbReference type="OrthoDB" id="6612291at2759"/>
<evidence type="ECO:0000256" key="6">
    <source>
        <dbReference type="SAM" id="Phobius"/>
    </source>
</evidence>
<dbReference type="PANTHER" id="PTHR48022">
    <property type="entry name" value="PLASTIDIC GLUCOSE TRANSPORTER 4"/>
    <property type="match status" value="1"/>
</dbReference>
<dbReference type="InterPro" id="IPR036259">
    <property type="entry name" value="MFS_trans_sf"/>
</dbReference>
<keyword evidence="4 6" id="KW-1133">Transmembrane helix</keyword>
<feature type="transmembrane region" description="Helical" evidence="6">
    <location>
        <begin position="151"/>
        <end position="175"/>
    </location>
</feature>
<evidence type="ECO:0000256" key="3">
    <source>
        <dbReference type="ARBA" id="ARBA00022692"/>
    </source>
</evidence>
<evidence type="ECO:0000256" key="5">
    <source>
        <dbReference type="ARBA" id="ARBA00023136"/>
    </source>
</evidence>
<dbReference type="Proteomes" id="UP000799537">
    <property type="component" value="Unassembled WGS sequence"/>
</dbReference>
<comment type="similarity">
    <text evidence="2">Belongs to the major facilitator superfamily. Sugar transporter (TC 2.A.1.1) family.</text>
</comment>
<feature type="transmembrane region" description="Helical" evidence="6">
    <location>
        <begin position="208"/>
        <end position="229"/>
    </location>
</feature>
<dbReference type="PROSITE" id="PS00217">
    <property type="entry name" value="SUGAR_TRANSPORT_2"/>
    <property type="match status" value="1"/>
</dbReference>
<dbReference type="GeneID" id="54568295"/>
<keyword evidence="9" id="KW-1185">Reference proteome</keyword>
<feature type="transmembrane region" description="Helical" evidence="6">
    <location>
        <begin position="328"/>
        <end position="345"/>
    </location>
</feature>
<comment type="subcellular location">
    <subcellularLocation>
        <location evidence="1">Membrane</location>
        <topology evidence="1">Multi-pass membrane protein</topology>
    </subcellularLocation>
</comment>
<reference evidence="8" key="1">
    <citation type="journal article" date="2020" name="Stud. Mycol.">
        <title>101 Dothideomycetes genomes: a test case for predicting lifestyles and emergence of pathogens.</title>
        <authorList>
            <person name="Haridas S."/>
            <person name="Albert R."/>
            <person name="Binder M."/>
            <person name="Bloem J."/>
            <person name="Labutti K."/>
            <person name="Salamov A."/>
            <person name="Andreopoulos B."/>
            <person name="Baker S."/>
            <person name="Barry K."/>
            <person name="Bills G."/>
            <person name="Bluhm B."/>
            <person name="Cannon C."/>
            <person name="Castanera R."/>
            <person name="Culley D."/>
            <person name="Daum C."/>
            <person name="Ezra D."/>
            <person name="Gonzalez J."/>
            <person name="Henrissat B."/>
            <person name="Kuo A."/>
            <person name="Liang C."/>
            <person name="Lipzen A."/>
            <person name="Lutzoni F."/>
            <person name="Magnuson J."/>
            <person name="Mondo S."/>
            <person name="Nolan M."/>
            <person name="Ohm R."/>
            <person name="Pangilinan J."/>
            <person name="Park H.-J."/>
            <person name="Ramirez L."/>
            <person name="Alfaro M."/>
            <person name="Sun H."/>
            <person name="Tritt A."/>
            <person name="Yoshinaga Y."/>
            <person name="Zwiers L.-H."/>
            <person name="Turgeon B."/>
            <person name="Goodwin S."/>
            <person name="Spatafora J."/>
            <person name="Crous P."/>
            <person name="Grigoriev I."/>
        </authorList>
    </citation>
    <scope>NUCLEOTIDE SEQUENCE</scope>
    <source>
        <strain evidence="8">ATCC 36951</strain>
    </source>
</reference>
<dbReference type="Pfam" id="PF00083">
    <property type="entry name" value="Sugar_tr"/>
    <property type="match status" value="1"/>
</dbReference>
<feature type="transmembrane region" description="Helical" evidence="6">
    <location>
        <begin position="121"/>
        <end position="139"/>
    </location>
</feature>
<evidence type="ECO:0000256" key="2">
    <source>
        <dbReference type="ARBA" id="ARBA00010992"/>
    </source>
</evidence>
<feature type="transmembrane region" description="Helical" evidence="6">
    <location>
        <begin position="352"/>
        <end position="372"/>
    </location>
</feature>
<dbReference type="InterPro" id="IPR020846">
    <property type="entry name" value="MFS_dom"/>
</dbReference>
<evidence type="ECO:0000313" key="8">
    <source>
        <dbReference type="EMBL" id="KAF2173883.1"/>
    </source>
</evidence>
<feature type="transmembrane region" description="Helical" evidence="6">
    <location>
        <begin position="90"/>
        <end position="109"/>
    </location>
</feature>
<feature type="transmembrane region" description="Helical" evidence="6">
    <location>
        <begin position="288"/>
        <end position="308"/>
    </location>
</feature>
<gene>
    <name evidence="8" type="ORF">M409DRAFT_62110</name>
</gene>
<keyword evidence="3 6" id="KW-0812">Transmembrane</keyword>
<protein>
    <recommendedName>
        <fullName evidence="7">Major facilitator superfamily (MFS) profile domain-containing protein</fullName>
    </recommendedName>
</protein>
<dbReference type="SUPFAM" id="SSF103473">
    <property type="entry name" value="MFS general substrate transporter"/>
    <property type="match status" value="1"/>
</dbReference>
<organism evidence="8 9">
    <name type="scientific">Zasmidium cellare ATCC 36951</name>
    <dbReference type="NCBI Taxonomy" id="1080233"/>
    <lineage>
        <taxon>Eukaryota</taxon>
        <taxon>Fungi</taxon>
        <taxon>Dikarya</taxon>
        <taxon>Ascomycota</taxon>
        <taxon>Pezizomycotina</taxon>
        <taxon>Dothideomycetes</taxon>
        <taxon>Dothideomycetidae</taxon>
        <taxon>Mycosphaerellales</taxon>
        <taxon>Mycosphaerellaceae</taxon>
        <taxon>Zasmidium</taxon>
    </lineage>
</organism>